<organism evidence="1 2">
    <name type="scientific">Globodera rostochiensis</name>
    <name type="common">Golden nematode worm</name>
    <name type="synonym">Heterodera rostochiensis</name>
    <dbReference type="NCBI Taxonomy" id="31243"/>
    <lineage>
        <taxon>Eukaryota</taxon>
        <taxon>Metazoa</taxon>
        <taxon>Ecdysozoa</taxon>
        <taxon>Nematoda</taxon>
        <taxon>Chromadorea</taxon>
        <taxon>Rhabditida</taxon>
        <taxon>Tylenchina</taxon>
        <taxon>Tylenchomorpha</taxon>
        <taxon>Tylenchoidea</taxon>
        <taxon>Heteroderidae</taxon>
        <taxon>Heteroderinae</taxon>
        <taxon>Globodera</taxon>
    </lineage>
</organism>
<dbReference type="Proteomes" id="UP000887572">
    <property type="component" value="Unplaced"/>
</dbReference>
<evidence type="ECO:0000313" key="2">
    <source>
        <dbReference type="WBParaSite" id="Gr19_v10_g13569.t1"/>
    </source>
</evidence>
<dbReference type="AlphaFoldDB" id="A0A914H365"/>
<keyword evidence="1" id="KW-1185">Reference proteome</keyword>
<evidence type="ECO:0000313" key="1">
    <source>
        <dbReference type="Proteomes" id="UP000887572"/>
    </source>
</evidence>
<dbReference type="WBParaSite" id="Gr19_v10_g13569.t1">
    <property type="protein sequence ID" value="Gr19_v10_g13569.t1"/>
    <property type="gene ID" value="Gr19_v10_g13569"/>
</dbReference>
<protein>
    <submittedName>
        <fullName evidence="2">Uncharacterized protein</fullName>
    </submittedName>
</protein>
<sequence>MTTAAKQQKKIWGWMGKGCRAESLRRTTAANVVMKGWEAKLHTSRCDAEFRYKFGHGAGSLKMRRNTLKHLQYNRYSAELTFLIQPTTT</sequence>
<proteinExistence type="predicted"/>
<reference evidence="2" key="1">
    <citation type="submission" date="2022-11" db="UniProtKB">
        <authorList>
            <consortium name="WormBaseParasite"/>
        </authorList>
    </citation>
    <scope>IDENTIFICATION</scope>
</reference>
<accession>A0A914H365</accession>
<name>A0A914H365_GLORO</name>